<organism evidence="1 2">
    <name type="scientific">Sinomonas atrocyanea</name>
    <dbReference type="NCBI Taxonomy" id="37927"/>
    <lineage>
        <taxon>Bacteria</taxon>
        <taxon>Bacillati</taxon>
        <taxon>Actinomycetota</taxon>
        <taxon>Actinomycetes</taxon>
        <taxon>Micrococcales</taxon>
        <taxon>Micrococcaceae</taxon>
        <taxon>Sinomonas</taxon>
    </lineage>
</organism>
<proteinExistence type="predicted"/>
<reference evidence="1 2" key="1">
    <citation type="submission" date="2016-02" db="EMBL/GenBank/DDBJ databases">
        <title>Complete genome of Sinomonas atrocyanea KCTC 3377.</title>
        <authorList>
            <person name="Kim K.M."/>
        </authorList>
    </citation>
    <scope>NUCLEOTIDE SEQUENCE [LARGE SCALE GENOMIC DNA]</scope>
    <source>
        <strain evidence="1 2">KCTC 3377</strain>
    </source>
</reference>
<evidence type="ECO:0000313" key="2">
    <source>
        <dbReference type="Proteomes" id="UP000070134"/>
    </source>
</evidence>
<keyword evidence="2" id="KW-1185">Reference proteome</keyword>
<evidence type="ECO:0000313" key="1">
    <source>
        <dbReference type="EMBL" id="AMM32951.1"/>
    </source>
</evidence>
<dbReference type="EMBL" id="CP014518">
    <property type="protein sequence ID" value="AMM32951.1"/>
    <property type="molecule type" value="Genomic_DNA"/>
</dbReference>
<dbReference type="RefSeq" id="WP_380665550.1">
    <property type="nucleotide sequence ID" value="NZ_JBHLUR010000027.1"/>
</dbReference>
<accession>A0A127A248</accession>
<dbReference type="KEGG" id="satk:SA2016_2282"/>
<protein>
    <submittedName>
        <fullName evidence="1">Uncharacterized protein</fullName>
    </submittedName>
</protein>
<dbReference type="AlphaFoldDB" id="A0A127A248"/>
<gene>
    <name evidence="1" type="ORF">SA2016_2282</name>
</gene>
<sequence length="73" mass="8316">MPVHGDTVKRIHRTQGWMPLKGDTIELRQWGQTPRLGIAEMTMPDGSGFWLEPNGTETRLFVHLSSTDVQIWA</sequence>
<name>A0A127A248_9MICC</name>
<dbReference type="Proteomes" id="UP000070134">
    <property type="component" value="Chromosome"/>
</dbReference>